<accession>A0A1G5G2N6</accession>
<reference evidence="2" key="1">
    <citation type="submission" date="2016-10" db="EMBL/GenBank/DDBJ databases">
        <authorList>
            <person name="Varghese N."/>
            <person name="Submissions S."/>
        </authorList>
    </citation>
    <scope>NUCLEOTIDE SEQUENCE [LARGE SCALE GENOMIC DNA]</scope>
    <source>
        <strain evidence="2">XBD2006</strain>
    </source>
</reference>
<protein>
    <submittedName>
        <fullName evidence="1">Uncharacterized protein</fullName>
    </submittedName>
</protein>
<organism evidence="1 2">
    <name type="scientific">Butyrivibrio hungatei</name>
    <dbReference type="NCBI Taxonomy" id="185008"/>
    <lineage>
        <taxon>Bacteria</taxon>
        <taxon>Bacillati</taxon>
        <taxon>Bacillota</taxon>
        <taxon>Clostridia</taxon>
        <taxon>Lachnospirales</taxon>
        <taxon>Lachnospiraceae</taxon>
        <taxon>Butyrivibrio</taxon>
    </lineage>
</organism>
<name>A0A1G5G2N6_9FIRM</name>
<evidence type="ECO:0000313" key="2">
    <source>
        <dbReference type="Proteomes" id="UP000183047"/>
    </source>
</evidence>
<gene>
    <name evidence="1" type="ORF">SAMN02910451_02680</name>
</gene>
<dbReference type="Proteomes" id="UP000183047">
    <property type="component" value="Unassembled WGS sequence"/>
</dbReference>
<dbReference type="EMBL" id="FMUR01000018">
    <property type="protein sequence ID" value="SCY45835.1"/>
    <property type="molecule type" value="Genomic_DNA"/>
</dbReference>
<dbReference type="AlphaFoldDB" id="A0A1G5G2N6"/>
<sequence length="97" mass="10940">MNGALIEMTVEGLKKRLDAIGVPDDLYSLLIGGFPNEAYCLIKNGEGWEVYYSERGHKSGVQQFVNESEACEYLFEELKIYAGKYICPTSHLKNKKS</sequence>
<proteinExistence type="predicted"/>
<evidence type="ECO:0000313" key="1">
    <source>
        <dbReference type="EMBL" id="SCY45835.1"/>
    </source>
</evidence>
<keyword evidence="2" id="KW-1185">Reference proteome</keyword>